<dbReference type="RefSeq" id="WP_378971007.1">
    <property type="nucleotide sequence ID" value="NZ_JBHTBJ010000015.1"/>
</dbReference>
<reference evidence="3" key="1">
    <citation type="journal article" date="2019" name="Int. J. Syst. Evol. Microbiol.">
        <title>The Global Catalogue of Microorganisms (GCM) 10K type strain sequencing project: providing services to taxonomists for standard genome sequencing and annotation.</title>
        <authorList>
            <consortium name="The Broad Institute Genomics Platform"/>
            <consortium name="The Broad Institute Genome Sequencing Center for Infectious Disease"/>
            <person name="Wu L."/>
            <person name="Ma J."/>
        </authorList>
    </citation>
    <scope>NUCLEOTIDE SEQUENCE [LARGE SCALE GENOMIC DNA]</scope>
    <source>
        <strain evidence="3">XZYJT-10</strain>
    </source>
</reference>
<keyword evidence="1" id="KW-0732">Signal</keyword>
<comment type="caution">
    <text evidence="2">The sequence shown here is derived from an EMBL/GenBank/DDBJ whole genome shotgun (WGS) entry which is preliminary data.</text>
</comment>
<gene>
    <name evidence="2" type="ORF">ACFQS1_21335</name>
</gene>
<proteinExistence type="predicted"/>
<evidence type="ECO:0000256" key="1">
    <source>
        <dbReference type="SAM" id="SignalP"/>
    </source>
</evidence>
<dbReference type="Proteomes" id="UP001596548">
    <property type="component" value="Unassembled WGS sequence"/>
</dbReference>
<dbReference type="PROSITE" id="PS51257">
    <property type="entry name" value="PROKAR_LIPOPROTEIN"/>
    <property type="match status" value="1"/>
</dbReference>
<keyword evidence="3" id="KW-1185">Reference proteome</keyword>
<feature type="chain" id="PRO_5047068855" description="Lipoprotein" evidence="1">
    <location>
        <begin position="24"/>
        <end position="266"/>
    </location>
</feature>
<evidence type="ECO:0000313" key="2">
    <source>
        <dbReference type="EMBL" id="MFC7276543.1"/>
    </source>
</evidence>
<sequence length="266" mass="27663">MTARKAQLAGLAAILALSTVGCGAQKDAADPPAAAPTSTKPADPQVVLIDAVPGDDDGAYHFEVKGAEVPTSGVLDAPKKAAEIKAVQTEPDAGFTLTMTTRMIGEQTWVKMAFRPAAIPGLPKIPKNWQLLDESKIKDKDLIGYDGSLDPGFTKLLVQKSTGIKETSPGHFAGTTDLTQSTEAEIVDEKTLKALGDKAKKVPFEAVVDADGNLTSLVAKIPAAGKVKAKTYAVKYDGFGKTATPAAPAAGEQQKATSVIYEMLAG</sequence>
<evidence type="ECO:0000313" key="3">
    <source>
        <dbReference type="Proteomes" id="UP001596548"/>
    </source>
</evidence>
<dbReference type="EMBL" id="JBHTBJ010000015">
    <property type="protein sequence ID" value="MFC7276543.1"/>
    <property type="molecule type" value="Genomic_DNA"/>
</dbReference>
<protein>
    <recommendedName>
        <fullName evidence="4">Lipoprotein</fullName>
    </recommendedName>
</protein>
<feature type="signal peptide" evidence="1">
    <location>
        <begin position="1"/>
        <end position="23"/>
    </location>
</feature>
<accession>A0ABW2HTV9</accession>
<evidence type="ECO:0008006" key="4">
    <source>
        <dbReference type="Google" id="ProtNLM"/>
    </source>
</evidence>
<name>A0ABW2HTV9_9ACTN</name>
<organism evidence="2 3">
    <name type="scientific">Paractinoplanes rhizophilus</name>
    <dbReference type="NCBI Taxonomy" id="1416877"/>
    <lineage>
        <taxon>Bacteria</taxon>
        <taxon>Bacillati</taxon>
        <taxon>Actinomycetota</taxon>
        <taxon>Actinomycetes</taxon>
        <taxon>Micromonosporales</taxon>
        <taxon>Micromonosporaceae</taxon>
        <taxon>Paractinoplanes</taxon>
    </lineage>
</organism>